<keyword evidence="10" id="KW-0119">Carbohydrate metabolism</keyword>
<dbReference type="EMBL" id="BARV01000804">
    <property type="protein sequence ID" value="GAH89946.1"/>
    <property type="molecule type" value="Genomic_DNA"/>
</dbReference>
<evidence type="ECO:0000256" key="6">
    <source>
        <dbReference type="ARBA" id="ARBA00022777"/>
    </source>
</evidence>
<name>X1J5G4_9ZZZZ</name>
<evidence type="ECO:0000256" key="2">
    <source>
        <dbReference type="ARBA" id="ARBA00006479"/>
    </source>
</evidence>
<dbReference type="Gene3D" id="3.30.420.40">
    <property type="match status" value="2"/>
</dbReference>
<organism evidence="13">
    <name type="scientific">marine sediment metagenome</name>
    <dbReference type="NCBI Taxonomy" id="412755"/>
    <lineage>
        <taxon>unclassified sequences</taxon>
        <taxon>metagenomes</taxon>
        <taxon>ecological metagenomes</taxon>
    </lineage>
</organism>
<evidence type="ECO:0000256" key="7">
    <source>
        <dbReference type="ARBA" id="ARBA00022833"/>
    </source>
</evidence>
<reference evidence="13" key="1">
    <citation type="journal article" date="2014" name="Front. Microbiol.">
        <title>High frequency of phylogenetically diverse reductive dehalogenase-homologous genes in deep subseafloor sedimentary metagenomes.</title>
        <authorList>
            <person name="Kawai M."/>
            <person name="Futagami T."/>
            <person name="Toyoda A."/>
            <person name="Takaki Y."/>
            <person name="Nishi S."/>
            <person name="Hori S."/>
            <person name="Arai W."/>
            <person name="Tsubouchi T."/>
            <person name="Morono Y."/>
            <person name="Uchiyama I."/>
            <person name="Ito T."/>
            <person name="Fujiyama A."/>
            <person name="Inagaki F."/>
            <person name="Takami H."/>
        </authorList>
    </citation>
    <scope>NUCLEOTIDE SEQUENCE</scope>
    <source>
        <strain evidence="13">Expedition CK06-06</strain>
    </source>
</reference>
<keyword evidence="4" id="KW-0479">Metal-binding</keyword>
<sequence>MSSAYGGIEAGGTKFICAIGTCPTDLRVETQFTTTTPAETIERTIAFFKEQRIPLISIGIGSFGPIDLDPASPSFGHTTTTPKAGWAHTNFIGTIQNVLGIPVFIDTDVNTAALGEYQWGAAQRLGTFVYVTVGTGIGGGGMVNGKLMHGLIHPEMGHMRIPHDWDADPYNGCCPYHGDCLEGLASGRAIELRWGQQPDTLPISHPAWTLEARYLAMGLVNIICILSPQRIILGGGIMEQPKLLPLVQEYVQELLNGYIQDPHILEGVDQYIVRPLLGKKAGVLGAIAMASQFSR</sequence>
<keyword evidence="6" id="KW-0418">Kinase</keyword>
<comment type="similarity">
    <text evidence="2">Belongs to the ROK (NagC/XylR) family.</text>
</comment>
<keyword evidence="8" id="KW-0067">ATP-binding</keyword>
<gene>
    <name evidence="13" type="ORF">S06H3_02681</name>
</gene>
<evidence type="ECO:0000256" key="1">
    <source>
        <dbReference type="ARBA" id="ARBA00001946"/>
    </source>
</evidence>
<evidence type="ECO:0000256" key="4">
    <source>
        <dbReference type="ARBA" id="ARBA00022723"/>
    </source>
</evidence>
<comment type="catalytic activity">
    <reaction evidence="12">
        <text>D-fructose + ATP = D-fructose 6-phosphate + ADP + H(+)</text>
        <dbReference type="Rhea" id="RHEA:16125"/>
        <dbReference type="ChEBI" id="CHEBI:15378"/>
        <dbReference type="ChEBI" id="CHEBI:30616"/>
        <dbReference type="ChEBI" id="CHEBI:37721"/>
        <dbReference type="ChEBI" id="CHEBI:61527"/>
        <dbReference type="ChEBI" id="CHEBI:456216"/>
        <dbReference type="EC" id="2.7.1.4"/>
    </reaction>
</comment>
<dbReference type="InterPro" id="IPR000600">
    <property type="entry name" value="ROK"/>
</dbReference>
<dbReference type="SUPFAM" id="SSF53067">
    <property type="entry name" value="Actin-like ATPase domain"/>
    <property type="match status" value="1"/>
</dbReference>
<dbReference type="FunFam" id="3.30.420.40:FF:000136">
    <property type="entry name" value="Putative fructokinase"/>
    <property type="match status" value="1"/>
</dbReference>
<dbReference type="AlphaFoldDB" id="X1J5G4"/>
<evidence type="ECO:0000256" key="10">
    <source>
        <dbReference type="ARBA" id="ARBA00023277"/>
    </source>
</evidence>
<keyword evidence="7" id="KW-0862">Zinc</keyword>
<dbReference type="EC" id="2.7.1.4" evidence="11"/>
<evidence type="ECO:0000256" key="5">
    <source>
        <dbReference type="ARBA" id="ARBA00022741"/>
    </source>
</evidence>
<dbReference type="GO" id="GO:0008865">
    <property type="term" value="F:fructokinase activity"/>
    <property type="evidence" value="ECO:0007669"/>
    <property type="project" value="UniProtKB-EC"/>
</dbReference>
<dbReference type="GO" id="GO:0005524">
    <property type="term" value="F:ATP binding"/>
    <property type="evidence" value="ECO:0007669"/>
    <property type="project" value="UniProtKB-KW"/>
</dbReference>
<evidence type="ECO:0000256" key="8">
    <source>
        <dbReference type="ARBA" id="ARBA00022840"/>
    </source>
</evidence>
<keyword evidence="3" id="KW-0808">Transferase</keyword>
<accession>X1J5G4</accession>
<comment type="caution">
    <text evidence="13">The sequence shown here is derived from an EMBL/GenBank/DDBJ whole genome shotgun (WGS) entry which is preliminary data.</text>
</comment>
<dbReference type="InterPro" id="IPR043129">
    <property type="entry name" value="ATPase_NBD"/>
</dbReference>
<keyword evidence="9" id="KW-0460">Magnesium</keyword>
<proteinExistence type="inferred from homology"/>
<dbReference type="PANTHER" id="PTHR42742:SF3">
    <property type="entry name" value="FRUCTOKINASE"/>
    <property type="match status" value="1"/>
</dbReference>
<evidence type="ECO:0000256" key="12">
    <source>
        <dbReference type="ARBA" id="ARBA00048451"/>
    </source>
</evidence>
<evidence type="ECO:0000256" key="9">
    <source>
        <dbReference type="ARBA" id="ARBA00022842"/>
    </source>
</evidence>
<keyword evidence="5" id="KW-0547">Nucleotide-binding</keyword>
<comment type="cofactor">
    <cofactor evidence="1">
        <name>Mg(2+)</name>
        <dbReference type="ChEBI" id="CHEBI:18420"/>
    </cofactor>
</comment>
<dbReference type="CDD" id="cd24067">
    <property type="entry name" value="ASKHA_NBD_ROK_BsFRK-like"/>
    <property type="match status" value="1"/>
</dbReference>
<evidence type="ECO:0000256" key="3">
    <source>
        <dbReference type="ARBA" id="ARBA00022679"/>
    </source>
</evidence>
<protein>
    <recommendedName>
        <fullName evidence="11">fructokinase</fullName>
        <ecNumber evidence="11">2.7.1.4</ecNumber>
    </recommendedName>
</protein>
<dbReference type="InterPro" id="IPR051804">
    <property type="entry name" value="Carb_Metab_Reg_Kinase/Isom"/>
</dbReference>
<evidence type="ECO:0000313" key="13">
    <source>
        <dbReference type="EMBL" id="GAH89946.1"/>
    </source>
</evidence>
<evidence type="ECO:0000256" key="11">
    <source>
        <dbReference type="ARBA" id="ARBA00038887"/>
    </source>
</evidence>
<dbReference type="PANTHER" id="PTHR42742">
    <property type="entry name" value="TRANSCRIPTIONAL REPRESSOR MPRA"/>
    <property type="match status" value="1"/>
</dbReference>
<dbReference type="Pfam" id="PF00480">
    <property type="entry name" value="ROK"/>
    <property type="match status" value="1"/>
</dbReference>
<dbReference type="FunFam" id="3.30.420.40:FF:000153">
    <property type="entry name" value="Putative fructokinase"/>
    <property type="match status" value="1"/>
</dbReference>
<dbReference type="GO" id="GO:0046872">
    <property type="term" value="F:metal ion binding"/>
    <property type="evidence" value="ECO:0007669"/>
    <property type="project" value="UniProtKB-KW"/>
</dbReference>